<dbReference type="Pfam" id="PF04945">
    <property type="entry name" value="YHS"/>
    <property type="match status" value="1"/>
</dbReference>
<reference evidence="2" key="1">
    <citation type="submission" date="2018-05" db="EMBL/GenBank/DDBJ databases">
        <authorList>
            <person name="Lanie J.A."/>
            <person name="Ng W.-L."/>
            <person name="Kazmierczak K.M."/>
            <person name="Andrzejewski T.M."/>
            <person name="Davidsen T.M."/>
            <person name="Wayne K.J."/>
            <person name="Tettelin H."/>
            <person name="Glass J.I."/>
            <person name="Rusch D."/>
            <person name="Podicherti R."/>
            <person name="Tsui H.-C.T."/>
            <person name="Winkler M.E."/>
        </authorList>
    </citation>
    <scope>NUCLEOTIDE SEQUENCE</scope>
</reference>
<evidence type="ECO:0000259" key="1">
    <source>
        <dbReference type="SMART" id="SM00746"/>
    </source>
</evidence>
<sequence length="79" mass="8748">MARLIIILALVAGFIMLYRSLFGGASPSRDDPTETADMAQDPNCGTYVPKKQSITKSVQGKEYFFCSKKCADEYSSKKE</sequence>
<dbReference type="InterPro" id="IPR007029">
    <property type="entry name" value="YHS_dom"/>
</dbReference>
<organism evidence="2">
    <name type="scientific">marine metagenome</name>
    <dbReference type="NCBI Taxonomy" id="408172"/>
    <lineage>
        <taxon>unclassified sequences</taxon>
        <taxon>metagenomes</taxon>
        <taxon>ecological metagenomes</taxon>
    </lineage>
</organism>
<dbReference type="SMART" id="SM00746">
    <property type="entry name" value="TRASH"/>
    <property type="match status" value="1"/>
</dbReference>
<gene>
    <name evidence="2" type="ORF">METZ01_LOCUS83391</name>
</gene>
<name>A0A381UT60_9ZZZZ</name>
<dbReference type="InterPro" id="IPR011017">
    <property type="entry name" value="TRASH_dom"/>
</dbReference>
<protein>
    <recommendedName>
        <fullName evidence="1">TRASH domain-containing protein</fullName>
    </recommendedName>
</protein>
<accession>A0A381UT60</accession>
<dbReference type="EMBL" id="UINC01006941">
    <property type="protein sequence ID" value="SVA30537.1"/>
    <property type="molecule type" value="Genomic_DNA"/>
</dbReference>
<dbReference type="AlphaFoldDB" id="A0A381UT60"/>
<evidence type="ECO:0000313" key="2">
    <source>
        <dbReference type="EMBL" id="SVA30537.1"/>
    </source>
</evidence>
<proteinExistence type="predicted"/>
<feature type="domain" description="TRASH" evidence="1">
    <location>
        <begin position="41"/>
        <end position="78"/>
    </location>
</feature>